<evidence type="ECO:0000256" key="7">
    <source>
        <dbReference type="ARBA" id="ARBA00023186"/>
    </source>
</evidence>
<dbReference type="PROSITE" id="PS50059">
    <property type="entry name" value="FKBP_PPIASE"/>
    <property type="match status" value="1"/>
</dbReference>
<dbReference type="EC" id="5.2.1.8" evidence="3 11"/>
<dbReference type="InterPro" id="IPR027304">
    <property type="entry name" value="Trigger_fact/SurA_dom_sf"/>
</dbReference>
<feature type="domain" description="PPIase FKBP-type" evidence="14">
    <location>
        <begin position="161"/>
        <end position="246"/>
    </location>
</feature>
<evidence type="ECO:0000313" key="15">
    <source>
        <dbReference type="EMBL" id="MFA9460590.1"/>
    </source>
</evidence>
<evidence type="ECO:0000256" key="10">
    <source>
        <dbReference type="ARBA" id="ARBA00029986"/>
    </source>
</evidence>
<reference evidence="15 16" key="1">
    <citation type="submission" date="2024-08" db="EMBL/GenBank/DDBJ databases">
        <title>Whole-genome sequencing of halo(alkali)philic microorganisms from hypersaline lakes.</title>
        <authorList>
            <person name="Sorokin D.Y."/>
            <person name="Merkel A.Y."/>
            <person name="Messina E."/>
            <person name="Yakimov M."/>
        </authorList>
    </citation>
    <scope>NUCLEOTIDE SEQUENCE [LARGE SCALE GENOMIC DNA]</scope>
    <source>
        <strain evidence="15 16">Cl-TMA</strain>
    </source>
</reference>
<dbReference type="Gene3D" id="1.10.3120.10">
    <property type="entry name" value="Trigger factor, C-terminal domain"/>
    <property type="match status" value="1"/>
</dbReference>
<dbReference type="GO" id="GO:0003755">
    <property type="term" value="F:peptidyl-prolyl cis-trans isomerase activity"/>
    <property type="evidence" value="ECO:0007669"/>
    <property type="project" value="UniProtKB-EC"/>
</dbReference>
<evidence type="ECO:0000256" key="4">
    <source>
        <dbReference type="ARBA" id="ARBA00016902"/>
    </source>
</evidence>
<evidence type="ECO:0000259" key="14">
    <source>
        <dbReference type="PROSITE" id="PS50059"/>
    </source>
</evidence>
<dbReference type="SUPFAM" id="SSF109998">
    <property type="entry name" value="Triger factor/SurA peptide-binding domain-like"/>
    <property type="match status" value="1"/>
</dbReference>
<dbReference type="InterPro" id="IPR036611">
    <property type="entry name" value="Trigger_fac_ribosome-bd_sf"/>
</dbReference>
<organism evidence="15 16">
    <name type="scientific">Thiohalorhabdus methylotrophus</name>
    <dbReference type="NCBI Taxonomy" id="3242694"/>
    <lineage>
        <taxon>Bacteria</taxon>
        <taxon>Pseudomonadati</taxon>
        <taxon>Pseudomonadota</taxon>
        <taxon>Gammaproteobacteria</taxon>
        <taxon>Thiohalorhabdales</taxon>
        <taxon>Thiohalorhabdaceae</taxon>
        <taxon>Thiohalorhabdus</taxon>
    </lineage>
</organism>
<comment type="similarity">
    <text evidence="2 11 13">Belongs to the FKBP-type PPIase family. Tig subfamily.</text>
</comment>
<keyword evidence="5 11" id="KW-0132">Cell division</keyword>
<evidence type="ECO:0000256" key="3">
    <source>
        <dbReference type="ARBA" id="ARBA00013194"/>
    </source>
</evidence>
<evidence type="ECO:0000256" key="8">
    <source>
        <dbReference type="ARBA" id="ARBA00023235"/>
    </source>
</evidence>
<dbReference type="NCBIfam" id="TIGR00115">
    <property type="entry name" value="tig"/>
    <property type="match status" value="1"/>
</dbReference>
<sequence>MEVSVNEGSGLQRQVTVTVPAERVNQELDQRLSQLAKNVKLPGFRPGKVPLSVVESKYRDEVYGEVLNALVSETYSSALEEHSLNPVAQPDLQPGELQRGQDFSYTATFDVYPEIEPTGYKGLELEKKTAEVADSDIDDTIERLRQMRADFQEVERAAAEGDQVVVDFIGRIDGEAFEGGEASDYPMELGEGRHLKEMEEGLVGASAGETRTIDVPFPEDYPNEELAGKTAQFEVTVKQVREKALPEVNEEFIKGFGVEDGSLETLRSDIREGLEREVSERGREELRRQIFEKLGEANDFQVPEQLVERQIDRLVESQKNQYRQQGLDPDTLGLDSDAMREQFRENAANQVKIGLTIPEIASAEEIETTQDEVREELERMADQYGSQRDQFMQYVAQNQEQMQEVEGRALETKVIDWIVENAQVNEENVPVSTLLGWDEESGDGEGQ</sequence>
<proteinExistence type="inferred from homology"/>
<comment type="function">
    <text evidence="11">Involved in protein export. Acts as a chaperone by maintaining the newly synthesized protein in an open conformation. Functions as a peptidyl-prolyl cis-trans isomerase.</text>
</comment>
<keyword evidence="6 11" id="KW-0697">Rotamase</keyword>
<keyword evidence="9 11" id="KW-0131">Cell cycle</keyword>
<comment type="subcellular location">
    <subcellularLocation>
        <location evidence="11">Cytoplasm</location>
    </subcellularLocation>
    <text evidence="11">About half TF is bound to the ribosome near the polypeptide exit tunnel while the other half is free in the cytoplasm.</text>
</comment>
<dbReference type="InterPro" id="IPR008881">
    <property type="entry name" value="Trigger_fac_ribosome-bd_bac"/>
</dbReference>
<dbReference type="Pfam" id="PF05697">
    <property type="entry name" value="Trigger_N"/>
    <property type="match status" value="1"/>
</dbReference>
<keyword evidence="8 11" id="KW-0413">Isomerase</keyword>
<name>A0ABV4TVK7_9GAMM</name>
<dbReference type="PANTHER" id="PTHR30560">
    <property type="entry name" value="TRIGGER FACTOR CHAPERONE AND PEPTIDYL-PROLYL CIS/TRANS ISOMERASE"/>
    <property type="match status" value="1"/>
</dbReference>
<dbReference type="PANTHER" id="PTHR30560:SF3">
    <property type="entry name" value="TRIGGER FACTOR-LIKE PROTEIN TIG, CHLOROPLASTIC"/>
    <property type="match status" value="1"/>
</dbReference>
<evidence type="ECO:0000256" key="13">
    <source>
        <dbReference type="RuleBase" id="RU003914"/>
    </source>
</evidence>
<gene>
    <name evidence="11 15" type="primary">tig</name>
    <name evidence="15" type="ORF">ACERLL_07095</name>
</gene>
<dbReference type="PIRSF" id="PIRSF003095">
    <property type="entry name" value="Trigger_factor"/>
    <property type="match status" value="1"/>
</dbReference>
<keyword evidence="11" id="KW-0963">Cytoplasm</keyword>
<dbReference type="InterPro" id="IPR046357">
    <property type="entry name" value="PPIase_dom_sf"/>
</dbReference>
<evidence type="ECO:0000313" key="16">
    <source>
        <dbReference type="Proteomes" id="UP001575181"/>
    </source>
</evidence>
<evidence type="ECO:0000256" key="2">
    <source>
        <dbReference type="ARBA" id="ARBA00005464"/>
    </source>
</evidence>
<dbReference type="InterPro" id="IPR008880">
    <property type="entry name" value="Trigger_fac_C"/>
</dbReference>
<dbReference type="SUPFAM" id="SSF54534">
    <property type="entry name" value="FKBP-like"/>
    <property type="match status" value="1"/>
</dbReference>
<dbReference type="EMBL" id="JBGUAW010000004">
    <property type="protein sequence ID" value="MFA9460590.1"/>
    <property type="molecule type" value="Genomic_DNA"/>
</dbReference>
<dbReference type="InterPro" id="IPR005215">
    <property type="entry name" value="Trig_fac"/>
</dbReference>
<dbReference type="Gene3D" id="3.30.70.1050">
    <property type="entry name" value="Trigger factor ribosome-binding domain"/>
    <property type="match status" value="1"/>
</dbReference>
<comment type="caution">
    <text evidence="15">The sequence shown here is derived from an EMBL/GenBank/DDBJ whole genome shotgun (WGS) entry which is preliminary data.</text>
</comment>
<dbReference type="Pfam" id="PF05698">
    <property type="entry name" value="Trigger_C"/>
    <property type="match status" value="1"/>
</dbReference>
<evidence type="ECO:0000256" key="6">
    <source>
        <dbReference type="ARBA" id="ARBA00023110"/>
    </source>
</evidence>
<evidence type="ECO:0000256" key="5">
    <source>
        <dbReference type="ARBA" id="ARBA00022618"/>
    </source>
</evidence>
<keyword evidence="7 11" id="KW-0143">Chaperone</keyword>
<comment type="domain">
    <text evidence="11">Consists of 3 domains; the N-terminus binds the ribosome, the middle domain has PPIase activity, while the C-terminus has intrinsic chaperone activity on its own.</text>
</comment>
<dbReference type="SUPFAM" id="SSF102735">
    <property type="entry name" value="Trigger factor ribosome-binding domain"/>
    <property type="match status" value="1"/>
</dbReference>
<keyword evidence="16" id="KW-1185">Reference proteome</keyword>
<evidence type="ECO:0000256" key="9">
    <source>
        <dbReference type="ARBA" id="ARBA00023306"/>
    </source>
</evidence>
<evidence type="ECO:0000256" key="11">
    <source>
        <dbReference type="HAMAP-Rule" id="MF_00303"/>
    </source>
</evidence>
<dbReference type="InterPro" id="IPR001179">
    <property type="entry name" value="PPIase_FKBP_dom"/>
</dbReference>
<dbReference type="Pfam" id="PF00254">
    <property type="entry name" value="FKBP_C"/>
    <property type="match status" value="1"/>
</dbReference>
<dbReference type="InterPro" id="IPR037041">
    <property type="entry name" value="Trigger_fac_C_sf"/>
</dbReference>
<dbReference type="HAMAP" id="MF_00303">
    <property type="entry name" value="Trigger_factor_Tig"/>
    <property type="match status" value="1"/>
</dbReference>
<evidence type="ECO:0000256" key="1">
    <source>
        <dbReference type="ARBA" id="ARBA00000971"/>
    </source>
</evidence>
<comment type="catalytic activity">
    <reaction evidence="1 11 12">
        <text>[protein]-peptidylproline (omega=180) = [protein]-peptidylproline (omega=0)</text>
        <dbReference type="Rhea" id="RHEA:16237"/>
        <dbReference type="Rhea" id="RHEA-COMP:10747"/>
        <dbReference type="Rhea" id="RHEA-COMP:10748"/>
        <dbReference type="ChEBI" id="CHEBI:83833"/>
        <dbReference type="ChEBI" id="CHEBI:83834"/>
        <dbReference type="EC" id="5.2.1.8"/>
    </reaction>
</comment>
<protein>
    <recommendedName>
        <fullName evidence="4 11">Trigger factor</fullName>
        <shortName evidence="11">TF</shortName>
        <ecNumber evidence="3 11">5.2.1.8</ecNumber>
    </recommendedName>
    <alternativeName>
        <fullName evidence="10 11">PPIase</fullName>
    </alternativeName>
</protein>
<dbReference type="Gene3D" id="3.10.50.40">
    <property type="match status" value="1"/>
</dbReference>
<dbReference type="Proteomes" id="UP001575181">
    <property type="component" value="Unassembled WGS sequence"/>
</dbReference>
<accession>A0ABV4TVK7</accession>
<evidence type="ECO:0000256" key="12">
    <source>
        <dbReference type="PROSITE-ProRule" id="PRU00277"/>
    </source>
</evidence>
<dbReference type="RefSeq" id="WP_373655371.1">
    <property type="nucleotide sequence ID" value="NZ_JBGUAW010000004.1"/>
</dbReference>